<reference evidence="3" key="1">
    <citation type="submission" date="2015-04" db="EMBL/GenBank/DDBJ databases">
        <authorList>
            <person name="Syromyatnikov M.Y."/>
            <person name="Popov V.N."/>
        </authorList>
    </citation>
    <scope>NUCLEOTIDE SEQUENCE [LARGE SCALE GENOMIC DNA]</scope>
    <source>
        <strain evidence="3">WF-38-12</strain>
    </source>
</reference>
<feature type="transmembrane region" description="Helical" evidence="2">
    <location>
        <begin position="137"/>
        <end position="162"/>
    </location>
</feature>
<protein>
    <submittedName>
        <fullName evidence="3">Uncharacterized protein</fullName>
    </submittedName>
</protein>
<evidence type="ECO:0000313" key="3">
    <source>
        <dbReference type="EMBL" id="CRG90160.1"/>
    </source>
</evidence>
<keyword evidence="2" id="KW-1133">Transmembrane helix</keyword>
<name>A0A0U1M557_TALIS</name>
<dbReference type="AlphaFoldDB" id="A0A0U1M557"/>
<dbReference type="EMBL" id="CVMT01000007">
    <property type="protein sequence ID" value="CRG90160.1"/>
    <property type="molecule type" value="Genomic_DNA"/>
</dbReference>
<dbReference type="Proteomes" id="UP000054383">
    <property type="component" value="Unassembled WGS sequence"/>
</dbReference>
<dbReference type="OrthoDB" id="5387214at2759"/>
<evidence type="ECO:0000256" key="1">
    <source>
        <dbReference type="SAM" id="MobiDB-lite"/>
    </source>
</evidence>
<dbReference type="OMA" id="YSPFYRH"/>
<organism evidence="3 4">
    <name type="scientific">Talaromyces islandicus</name>
    <name type="common">Penicillium islandicum</name>
    <dbReference type="NCBI Taxonomy" id="28573"/>
    <lineage>
        <taxon>Eukaryota</taxon>
        <taxon>Fungi</taxon>
        <taxon>Dikarya</taxon>
        <taxon>Ascomycota</taxon>
        <taxon>Pezizomycotina</taxon>
        <taxon>Eurotiomycetes</taxon>
        <taxon>Eurotiomycetidae</taxon>
        <taxon>Eurotiales</taxon>
        <taxon>Trichocomaceae</taxon>
        <taxon>Talaromyces</taxon>
        <taxon>Talaromyces sect. Islandici</taxon>
    </lineage>
</organism>
<gene>
    <name evidence="3" type="ORF">PISL3812_07202</name>
</gene>
<feature type="compositionally biased region" description="Polar residues" evidence="1">
    <location>
        <begin position="16"/>
        <end position="28"/>
    </location>
</feature>
<accession>A0A0U1M557</accession>
<keyword evidence="4" id="KW-1185">Reference proteome</keyword>
<evidence type="ECO:0000313" key="4">
    <source>
        <dbReference type="Proteomes" id="UP000054383"/>
    </source>
</evidence>
<sequence length="178" mass="19274">MSHPAELPTDPVVGVTINSTTSANNSENKLYEAPSSVLPPSPIIQSVQASIVEFDPHLGAKPYSPFFRHNDNDSLEYLKNEATVSAQRYGSNDLESGPSNTPRKRSLDIHGVRQSKLWNKKKRRCDYLSPLTPKQRLAVKLVIAFFIVGTMVGIALGITAAVGGGVWKSHNQHGAIGG</sequence>
<proteinExistence type="predicted"/>
<keyword evidence="2" id="KW-0812">Transmembrane</keyword>
<feature type="region of interest" description="Disordered" evidence="1">
    <location>
        <begin position="1"/>
        <end position="34"/>
    </location>
</feature>
<evidence type="ECO:0000256" key="2">
    <source>
        <dbReference type="SAM" id="Phobius"/>
    </source>
</evidence>
<keyword evidence="2" id="KW-0472">Membrane</keyword>